<organism evidence="2 3">
    <name type="scientific">Olivibacter oleidegradans</name>
    <dbReference type="NCBI Taxonomy" id="760123"/>
    <lineage>
        <taxon>Bacteria</taxon>
        <taxon>Pseudomonadati</taxon>
        <taxon>Bacteroidota</taxon>
        <taxon>Sphingobacteriia</taxon>
        <taxon>Sphingobacteriales</taxon>
        <taxon>Sphingobacteriaceae</taxon>
        <taxon>Olivibacter</taxon>
    </lineage>
</organism>
<dbReference type="SUPFAM" id="SSF51445">
    <property type="entry name" value="(Trans)glycosidases"/>
    <property type="match status" value="1"/>
</dbReference>
<reference evidence="2 3" key="1">
    <citation type="submission" date="2024-09" db="EMBL/GenBank/DDBJ databases">
        <authorList>
            <person name="Sun Q."/>
            <person name="Mori K."/>
        </authorList>
    </citation>
    <scope>NUCLEOTIDE SEQUENCE [LARGE SCALE GENOMIC DNA]</scope>
    <source>
        <strain evidence="2 3">CCM 7765</strain>
    </source>
</reference>
<comment type="caution">
    <text evidence="2">The sequence shown here is derived from an EMBL/GenBank/DDBJ whole genome shotgun (WGS) entry which is preliminary data.</text>
</comment>
<accession>A0ABV6HNE9</accession>
<gene>
    <name evidence="2" type="ORF">ACFFI0_18985</name>
</gene>
<evidence type="ECO:0000313" key="3">
    <source>
        <dbReference type="Proteomes" id="UP001589774"/>
    </source>
</evidence>
<protein>
    <submittedName>
        <fullName evidence="2">Membrane or secreted protein</fullName>
    </submittedName>
</protein>
<dbReference type="Proteomes" id="UP001589774">
    <property type="component" value="Unassembled WGS sequence"/>
</dbReference>
<evidence type="ECO:0000313" key="2">
    <source>
        <dbReference type="EMBL" id="MFC0320420.1"/>
    </source>
</evidence>
<name>A0ABV6HNE9_9SPHI</name>
<keyword evidence="3" id="KW-1185">Reference proteome</keyword>
<dbReference type="Gene3D" id="3.20.20.80">
    <property type="entry name" value="Glycosidases"/>
    <property type="match status" value="1"/>
</dbReference>
<dbReference type="RefSeq" id="WP_130858467.1">
    <property type="nucleotide sequence ID" value="NZ_JBHLWO010000002.1"/>
</dbReference>
<evidence type="ECO:0000256" key="1">
    <source>
        <dbReference type="SAM" id="SignalP"/>
    </source>
</evidence>
<feature type="signal peptide" evidence="1">
    <location>
        <begin position="1"/>
        <end position="21"/>
    </location>
</feature>
<dbReference type="InterPro" id="IPR017853">
    <property type="entry name" value="GH"/>
</dbReference>
<dbReference type="EMBL" id="JBHLWO010000002">
    <property type="protein sequence ID" value="MFC0320420.1"/>
    <property type="molecule type" value="Genomic_DNA"/>
</dbReference>
<keyword evidence="1" id="KW-0732">Signal</keyword>
<proteinExistence type="predicted"/>
<feature type="chain" id="PRO_5046123076" evidence="1">
    <location>
        <begin position="22"/>
        <end position="846"/>
    </location>
</feature>
<sequence length="846" mass="95516">MNVKKYFHIAMVLLLISSAKGQSHDNTSVLVVDKQGIMRWKTSGKEARFFGVNYTTPFAHAYRAHKQLGIDLEAAIRQDVYHLSRLGLNAFRVHVWDVEISDREGNLMANEHLRLFDFLLAELKRRGIYALITPIAFWGNGYPERDEKLPGFSAYYGKAASTTNKEAIKAQERYLQQFFSHKNPYTGLTYGEDPNIVAAEINNEPDHGGDEQQITTYINTLKQVIKKTGWKKPIFYNISQNPSKAAAVARSAADGFSFQWYPVGLVAGGSLQGNFLPHVDRYTIPFDTIPGFLKKPKMVYEFDAADQVQPILFPAMARSFREAGFQWATQFAYDPLAIAYANTEYQTHYLNLAYTPAKAISLLIAGYVFRSLPSGGHYGKYPQSASFGPFKLDYLKQLSLMNTDTAFYYTTTTEERPVDPTSLRHLAGVGSSPVIDFPGTGAYFLDKLENGVWRLELMPDVIALSDPFETPSLKKEVNRVTWNFHQLKINLTDLGADFQIHGLNEGNTVSEVAKHGTVVLGPGTYLLTRKGVELEDRSTTMGTLSLREFAAPKPVYTGLFVKPAPPTLRSDSLIHVYVAGEVVGDSLLMDMERWGSFAQQVPMLRIKPGLFAAPIPTAWRRAGRLNYRVWIKNGSTRQRFPDNYKGEPKAWDDFSSAWWTYDILQQGNWSLLYRPENDRRVFTFPSHHPSIRHDYVIRPRSSAFVLNVTLRDADALPGFALQLPIQPARLTNVFGARELIIRGGMEGIAALPISIGLIDSDGQCFSKEITLKSTDSLIRIPLDLLQQGKTFLLPRPYPGFLPQWFLSSLEKMLDIQKIDKLQIYIERDNLLLNKSLGLYLEAIWLE</sequence>